<organism evidence="1">
    <name type="scientific">marine sediment metagenome</name>
    <dbReference type="NCBI Taxonomy" id="412755"/>
    <lineage>
        <taxon>unclassified sequences</taxon>
        <taxon>metagenomes</taxon>
        <taxon>ecological metagenomes</taxon>
    </lineage>
</organism>
<reference evidence="1" key="1">
    <citation type="journal article" date="2015" name="Nature">
        <title>Complex archaea that bridge the gap between prokaryotes and eukaryotes.</title>
        <authorList>
            <person name="Spang A."/>
            <person name="Saw J.H."/>
            <person name="Jorgensen S.L."/>
            <person name="Zaremba-Niedzwiedzka K."/>
            <person name="Martijn J."/>
            <person name="Lind A.E."/>
            <person name="van Eijk R."/>
            <person name="Schleper C."/>
            <person name="Guy L."/>
            <person name="Ettema T.J."/>
        </authorList>
    </citation>
    <scope>NUCLEOTIDE SEQUENCE</scope>
</reference>
<evidence type="ECO:0000313" key="1">
    <source>
        <dbReference type="EMBL" id="KKK49352.1"/>
    </source>
</evidence>
<sequence length="45" mass="5405">MTNKEIDIQTALGTIQLDELTSSEFEHWMEGWQRRLKCYVQESKM</sequence>
<feature type="non-terminal residue" evidence="1">
    <location>
        <position position="45"/>
    </location>
</feature>
<evidence type="ECO:0008006" key="2">
    <source>
        <dbReference type="Google" id="ProtNLM"/>
    </source>
</evidence>
<accession>A0A0F8VYD7</accession>
<dbReference type="AlphaFoldDB" id="A0A0F8VYD7"/>
<comment type="caution">
    <text evidence="1">The sequence shown here is derived from an EMBL/GenBank/DDBJ whole genome shotgun (WGS) entry which is preliminary data.</text>
</comment>
<proteinExistence type="predicted"/>
<name>A0A0F8VYD7_9ZZZZ</name>
<protein>
    <recommendedName>
        <fullName evidence="2">PH domain-containing protein</fullName>
    </recommendedName>
</protein>
<dbReference type="EMBL" id="LAZR01068591">
    <property type="protein sequence ID" value="KKK49352.1"/>
    <property type="molecule type" value="Genomic_DNA"/>
</dbReference>
<gene>
    <name evidence="1" type="ORF">LCGC14_3135890</name>
</gene>